<evidence type="ECO:0000313" key="6">
    <source>
        <dbReference type="EMBL" id="GFO86939.1"/>
    </source>
</evidence>
<comment type="caution">
    <text evidence="6">The sequence shown here is derived from an EMBL/GenBank/DDBJ whole genome shotgun (WGS) entry which is preliminary data.</text>
</comment>
<dbReference type="Pfam" id="PF01979">
    <property type="entry name" value="Amidohydro_1"/>
    <property type="match status" value="1"/>
</dbReference>
<dbReference type="SUPFAM" id="SSF51338">
    <property type="entry name" value="Composite domain of metallo-dependent hydrolases"/>
    <property type="match status" value="1"/>
</dbReference>
<dbReference type="RefSeq" id="WP_243183966.1">
    <property type="nucleotide sequence ID" value="NZ_BLYJ01000001.1"/>
</dbReference>
<dbReference type="Gene3D" id="2.30.40.10">
    <property type="entry name" value="Urease, subunit C, domain 1"/>
    <property type="match status" value="1"/>
</dbReference>
<feature type="domain" description="Amidohydrolase-related" evidence="5">
    <location>
        <begin position="59"/>
        <end position="417"/>
    </location>
</feature>
<evidence type="ECO:0000256" key="1">
    <source>
        <dbReference type="ARBA" id="ARBA00001947"/>
    </source>
</evidence>
<comment type="cofactor">
    <cofactor evidence="1">
        <name>Zn(2+)</name>
        <dbReference type="ChEBI" id="CHEBI:29105"/>
    </cofactor>
</comment>
<dbReference type="InterPro" id="IPR032466">
    <property type="entry name" value="Metal_Hydrolase"/>
</dbReference>
<organism evidence="6 7">
    <name type="scientific">Butyricicoccus faecihominis</name>
    <dbReference type="NCBI Taxonomy" id="1712515"/>
    <lineage>
        <taxon>Bacteria</taxon>
        <taxon>Bacillati</taxon>
        <taxon>Bacillota</taxon>
        <taxon>Clostridia</taxon>
        <taxon>Eubacteriales</taxon>
        <taxon>Butyricicoccaceae</taxon>
        <taxon>Butyricicoccus</taxon>
    </lineage>
</organism>
<keyword evidence="3" id="KW-0378">Hydrolase</keyword>
<evidence type="ECO:0000256" key="4">
    <source>
        <dbReference type="ARBA" id="ARBA00022833"/>
    </source>
</evidence>
<dbReference type="InterPro" id="IPR051607">
    <property type="entry name" value="Metallo-dep_hydrolases"/>
</dbReference>
<evidence type="ECO:0000259" key="5">
    <source>
        <dbReference type="Pfam" id="PF01979"/>
    </source>
</evidence>
<dbReference type="EMBL" id="BLYJ01000001">
    <property type="protein sequence ID" value="GFO86939.1"/>
    <property type="molecule type" value="Genomic_DNA"/>
</dbReference>
<dbReference type="InterPro" id="IPR006680">
    <property type="entry name" value="Amidohydro-rel"/>
</dbReference>
<keyword evidence="7" id="KW-1185">Reference proteome</keyword>
<dbReference type="Proteomes" id="UP000620147">
    <property type="component" value="Unassembled WGS sequence"/>
</dbReference>
<dbReference type="Gene3D" id="3.20.20.140">
    <property type="entry name" value="Metal-dependent hydrolases"/>
    <property type="match status" value="1"/>
</dbReference>
<evidence type="ECO:0000313" key="7">
    <source>
        <dbReference type="Proteomes" id="UP000620147"/>
    </source>
</evidence>
<keyword evidence="2" id="KW-0479">Metal-binding</keyword>
<name>A0ABQ1DWA3_9FIRM</name>
<keyword evidence="4" id="KW-0862">Zinc</keyword>
<sequence>MKLLKGNIIHAPTLEKLETIENGALLLEDDGTIREVLHAAPQDFDGRVYDCSGQLIMQSFADMHLHAPQFPNVGMGMDLPLLDWLKTYTFPVEAKFADLDYARRIYRRLAHDLIANGTTRVCMFSSLHTDATLVLMEELENAGVTGFVGKVNMDRNGGENLEETTEESIRETRRWLEGCRRFRFVRPIITPRFTPACTDELMTALGKIAAEQNLCVQSHLSENLDEIAWVRSLHPDCAQYWESYDKFGLWKSHTVMAHCIRSDERERTAIREAGVVVAHCPDSNINLCSGIAPVREMLNEGIHVTLGTDIAAGSSLAGSRMVTMSIQASKVRSFTDPAHPAFLTVPEAYYLGTTSGHRYFGAGSGFTPGDRLHAVVVDDRSFTETPWALSLPERLERALYTMNAANITAVWSEGRLVHTHEAKSVREHRTRIVARGAK</sequence>
<dbReference type="PANTHER" id="PTHR11271">
    <property type="entry name" value="GUANINE DEAMINASE"/>
    <property type="match status" value="1"/>
</dbReference>
<dbReference type="SUPFAM" id="SSF51556">
    <property type="entry name" value="Metallo-dependent hydrolases"/>
    <property type="match status" value="1"/>
</dbReference>
<dbReference type="InterPro" id="IPR011059">
    <property type="entry name" value="Metal-dep_hydrolase_composite"/>
</dbReference>
<reference evidence="6 7" key="1">
    <citation type="submission" date="2020-06" db="EMBL/GenBank/DDBJ databases">
        <title>Characterization of fructooligosaccharide metabolism and fructooligosaccharide-degrading enzymes in human commensal butyrate producers.</title>
        <authorList>
            <person name="Tanno H."/>
            <person name="Fujii T."/>
            <person name="Hirano K."/>
            <person name="Maeno S."/>
            <person name="Tonozuka T."/>
            <person name="Sakamoto M."/>
            <person name="Ohkuma M."/>
            <person name="Tochio T."/>
            <person name="Endo A."/>
        </authorList>
    </citation>
    <scope>NUCLEOTIDE SEQUENCE [LARGE SCALE GENOMIC DNA]</scope>
    <source>
        <strain evidence="6 7">JCM 31056</strain>
    </source>
</reference>
<protein>
    <submittedName>
        <fullName evidence="6">Guanine deaminase</fullName>
    </submittedName>
</protein>
<gene>
    <name evidence="6" type="ORF">BUFA31_01030</name>
</gene>
<evidence type="ECO:0000256" key="2">
    <source>
        <dbReference type="ARBA" id="ARBA00022723"/>
    </source>
</evidence>
<proteinExistence type="predicted"/>
<evidence type="ECO:0000256" key="3">
    <source>
        <dbReference type="ARBA" id="ARBA00022801"/>
    </source>
</evidence>
<accession>A0ABQ1DWA3</accession>
<dbReference type="PANTHER" id="PTHR11271:SF6">
    <property type="entry name" value="GUANINE DEAMINASE"/>
    <property type="match status" value="1"/>
</dbReference>